<proteinExistence type="predicted"/>
<accession>A0A484HC16</accession>
<evidence type="ECO:0000313" key="2">
    <source>
        <dbReference type="EMBL" id="VEN72722.1"/>
    </source>
</evidence>
<name>A0A484HC16_9BACT</name>
<dbReference type="EMBL" id="CAACVI010000001">
    <property type="protein sequence ID" value="VEN72722.1"/>
    <property type="molecule type" value="Genomic_DNA"/>
</dbReference>
<keyword evidence="1" id="KW-1133">Transmembrane helix</keyword>
<feature type="transmembrane region" description="Helical" evidence="1">
    <location>
        <begin position="7"/>
        <end position="29"/>
    </location>
</feature>
<reference evidence="2" key="1">
    <citation type="submission" date="2019-01" db="EMBL/GenBank/DDBJ databases">
        <authorList>
            <consortium name="Genoscope - CEA"/>
            <person name="William W."/>
        </authorList>
    </citation>
    <scope>NUCLEOTIDE SEQUENCE</scope>
    <source>
        <strain evidence="2">CR-1</strain>
    </source>
</reference>
<protein>
    <submittedName>
        <fullName evidence="2">Uncharacterized protein</fullName>
    </submittedName>
</protein>
<gene>
    <name evidence="2" type="ORF">EPICR_10221</name>
</gene>
<keyword evidence="1" id="KW-0472">Membrane</keyword>
<evidence type="ECO:0000256" key="1">
    <source>
        <dbReference type="SAM" id="Phobius"/>
    </source>
</evidence>
<sequence>MKDITMIICTLLAKITSILILCLLLYLSVLNSKVEDFSQHQVSDSIKDSLERGAFIKKAVVIPDKIHRNNHTIHIVEAWIERRIKIKYRFGFFKKKQYLKDMVFCLRFDRTDFLGFFKWKFVVARTGGLMSRRRSFYNEKTQKNEDVVDINMKNIVFDINEDNQATFHVSVTRDFKKQNKELLVITGLDRHSPYIENIKGK</sequence>
<dbReference type="AlphaFoldDB" id="A0A484HC16"/>
<organism evidence="2">
    <name type="scientific">uncultured Desulfobacteraceae bacterium</name>
    <dbReference type="NCBI Taxonomy" id="218296"/>
    <lineage>
        <taxon>Bacteria</taxon>
        <taxon>Pseudomonadati</taxon>
        <taxon>Thermodesulfobacteriota</taxon>
        <taxon>Desulfobacteria</taxon>
        <taxon>Desulfobacterales</taxon>
        <taxon>Desulfobacteraceae</taxon>
        <taxon>environmental samples</taxon>
    </lineage>
</organism>
<keyword evidence="1" id="KW-0812">Transmembrane</keyword>